<name>A0AA87Z5X5_FICCA</name>
<evidence type="ECO:0008006" key="4">
    <source>
        <dbReference type="Google" id="ProtNLM"/>
    </source>
</evidence>
<keyword evidence="1" id="KW-1133">Transmembrane helix</keyword>
<dbReference type="InterPro" id="IPR016605">
    <property type="entry name" value="Transptr_NO3_Nar2"/>
</dbReference>
<dbReference type="EMBL" id="BTGU01005056">
    <property type="protein sequence ID" value="GMN19498.1"/>
    <property type="molecule type" value="Genomic_DNA"/>
</dbReference>
<gene>
    <name evidence="2" type="ORF">TIFTF001_046960</name>
</gene>
<keyword evidence="1" id="KW-0812">Transmembrane</keyword>
<feature type="transmembrane region" description="Helical" evidence="1">
    <location>
        <begin position="143"/>
        <end position="162"/>
    </location>
</feature>
<comment type="caution">
    <text evidence="2">The sequence shown here is derived from an EMBL/GenBank/DDBJ whole genome shotgun (WGS) entry which is preliminary data.</text>
</comment>
<dbReference type="GO" id="GO:0015112">
    <property type="term" value="F:nitrate transmembrane transporter activity"/>
    <property type="evidence" value="ECO:0007669"/>
    <property type="project" value="TreeGrafter"/>
</dbReference>
<organism evidence="2 3">
    <name type="scientific">Ficus carica</name>
    <name type="common">Common fig</name>
    <dbReference type="NCBI Taxonomy" id="3494"/>
    <lineage>
        <taxon>Eukaryota</taxon>
        <taxon>Viridiplantae</taxon>
        <taxon>Streptophyta</taxon>
        <taxon>Embryophyta</taxon>
        <taxon>Tracheophyta</taxon>
        <taxon>Spermatophyta</taxon>
        <taxon>Magnoliopsida</taxon>
        <taxon>eudicotyledons</taxon>
        <taxon>Gunneridae</taxon>
        <taxon>Pentapetalae</taxon>
        <taxon>rosids</taxon>
        <taxon>fabids</taxon>
        <taxon>Rosales</taxon>
        <taxon>Moraceae</taxon>
        <taxon>Ficeae</taxon>
        <taxon>Ficus</taxon>
    </lineage>
</organism>
<keyword evidence="3" id="KW-1185">Reference proteome</keyword>
<keyword evidence="1" id="KW-0472">Membrane</keyword>
<evidence type="ECO:0000313" key="3">
    <source>
        <dbReference type="Proteomes" id="UP001187192"/>
    </source>
</evidence>
<sequence length="173" mass="19222">MIFPIINVIKFAVLKGGEDKITVSWGLNKTFPAGTDSAYKTIQVKLCYSPISQKDRGWRKTKDELSKDKTCQFKIVSRPYSAANQTFEWTVGHDVPSAIYFVRAYALNAGGDQVAYGQSTDANKATNLFDIQAISGRHVSLDITSICFSAFSVLSLFGFFLAEKRRAKSSQQK</sequence>
<reference evidence="2" key="1">
    <citation type="submission" date="2023-07" db="EMBL/GenBank/DDBJ databases">
        <title>draft genome sequence of fig (Ficus carica).</title>
        <authorList>
            <person name="Takahashi T."/>
            <person name="Nishimura K."/>
        </authorList>
    </citation>
    <scope>NUCLEOTIDE SEQUENCE</scope>
</reference>
<dbReference type="Proteomes" id="UP001187192">
    <property type="component" value="Unassembled WGS sequence"/>
</dbReference>
<dbReference type="GO" id="GO:0005886">
    <property type="term" value="C:plasma membrane"/>
    <property type="evidence" value="ECO:0007669"/>
    <property type="project" value="TreeGrafter"/>
</dbReference>
<dbReference type="Pfam" id="PF16974">
    <property type="entry name" value="NAR2"/>
    <property type="match status" value="1"/>
</dbReference>
<dbReference type="PIRSF" id="PIRSF012939">
    <property type="entry name" value="Transpt_NO3_Nar2"/>
    <property type="match status" value="1"/>
</dbReference>
<proteinExistence type="predicted"/>
<dbReference type="GO" id="GO:0010167">
    <property type="term" value="P:response to nitrate"/>
    <property type="evidence" value="ECO:0007669"/>
    <property type="project" value="InterPro"/>
</dbReference>
<dbReference type="PANTHER" id="PTHR34806">
    <property type="entry name" value="HIGH-AFFINITY NITRATE TRANSPORTER 3.2"/>
    <property type="match status" value="1"/>
</dbReference>
<evidence type="ECO:0000256" key="1">
    <source>
        <dbReference type="SAM" id="Phobius"/>
    </source>
</evidence>
<accession>A0AA87Z5X5</accession>
<dbReference type="AlphaFoldDB" id="A0AA87Z5X5"/>
<dbReference type="PANTHER" id="PTHR34806:SF1">
    <property type="entry name" value="HIGH-AFFINITY NITRATE TRANSPORTER 3.1"/>
    <property type="match status" value="1"/>
</dbReference>
<evidence type="ECO:0000313" key="2">
    <source>
        <dbReference type="EMBL" id="GMN19498.1"/>
    </source>
</evidence>
<protein>
    <recommendedName>
        <fullName evidence="4">High-affinity nitrate transporter</fullName>
    </recommendedName>
</protein>